<sequence>MGFSGLFCSTVLLALVAPAQAGRNFRLFRQYVLQRQEKQASKEAYSRLQRLERRPGPMAPWDQVMEGSIRQPLDHFNREVHQMFNQRFWVNTQYWQIPSGPVFLYIGGESGLSVFSVLSGHHVDLAEKYGALVVALEHRFYGASLNPDGLQDCNLQFLSSQQALSDLVSFHRLVTQKYSLTANNTWICFGGSYPGSLAAWFRLKFPHLVFAAVASSAPVRAQLDFTGYNKVVAASLSNPVVGGSKECLEAVVEAFTSVQNMVRAGQLTTLAKDFRSCGALEGFNDCLEMLRNLADIFMGAVQYNNESGALWGNVASLCGIMTNNNTGSPYQRLIEANNVFIENLKSTCVENSHAKTLEELRDTSITGIGVGERQWYFQTCTEFGYYQTCEDPTCPFSHLLNLTFSLDICQQVFNISSRNTQDAVSFTNDYYGADHPKASRVLFVNGDIDPWHALSILKNQSRSELALLINGTAHCADMISPKPTDPQPLVQAREKITSQVGEWLNLAKKISRDG</sequence>
<gene>
    <name evidence="8" type="primary">PRSS16</name>
</gene>
<dbReference type="RefSeq" id="XP_072835589.1">
    <property type="nucleotide sequence ID" value="XM_072979488.1"/>
</dbReference>
<name>A0ABM5ER03_9SAUR</name>
<dbReference type="PANTHER" id="PTHR11010">
    <property type="entry name" value="PROTEASE S28 PRO-X CARBOXYPEPTIDASE-RELATED"/>
    <property type="match status" value="1"/>
</dbReference>
<dbReference type="SUPFAM" id="SSF53474">
    <property type="entry name" value="alpha/beta-Hydrolases"/>
    <property type="match status" value="1"/>
</dbReference>
<dbReference type="Proteomes" id="UP001652642">
    <property type="component" value="Chromosome 9"/>
</dbReference>
<evidence type="ECO:0000256" key="3">
    <source>
        <dbReference type="ARBA" id="ARBA00022729"/>
    </source>
</evidence>
<dbReference type="InterPro" id="IPR029058">
    <property type="entry name" value="AB_hydrolase_fold"/>
</dbReference>
<keyword evidence="4" id="KW-0378">Hydrolase</keyword>
<keyword evidence="5" id="KW-0325">Glycoprotein</keyword>
<organism evidence="7 8">
    <name type="scientific">Pogona vitticeps</name>
    <name type="common">central bearded dragon</name>
    <dbReference type="NCBI Taxonomy" id="103695"/>
    <lineage>
        <taxon>Eukaryota</taxon>
        <taxon>Metazoa</taxon>
        <taxon>Chordata</taxon>
        <taxon>Craniata</taxon>
        <taxon>Vertebrata</taxon>
        <taxon>Euteleostomi</taxon>
        <taxon>Lepidosauria</taxon>
        <taxon>Squamata</taxon>
        <taxon>Bifurcata</taxon>
        <taxon>Unidentata</taxon>
        <taxon>Episquamata</taxon>
        <taxon>Toxicofera</taxon>
        <taxon>Iguania</taxon>
        <taxon>Acrodonta</taxon>
        <taxon>Agamidae</taxon>
        <taxon>Amphibolurinae</taxon>
        <taxon>Pogona</taxon>
    </lineage>
</organism>
<keyword evidence="2 8" id="KW-0645">Protease</keyword>
<evidence type="ECO:0000256" key="6">
    <source>
        <dbReference type="SAM" id="SignalP"/>
    </source>
</evidence>
<protein>
    <submittedName>
        <fullName evidence="8">Thymus-specific serine protease</fullName>
    </submittedName>
</protein>
<dbReference type="GeneID" id="110088537"/>
<feature type="chain" id="PRO_5046214637" evidence="6">
    <location>
        <begin position="22"/>
        <end position="514"/>
    </location>
</feature>
<dbReference type="PANTHER" id="PTHR11010:SF11">
    <property type="entry name" value="THYMUS-SPECIFIC SERINE PROTEASE"/>
    <property type="match status" value="1"/>
</dbReference>
<comment type="similarity">
    <text evidence="1">Belongs to the peptidase S28 family.</text>
</comment>
<dbReference type="GO" id="GO:0008233">
    <property type="term" value="F:peptidase activity"/>
    <property type="evidence" value="ECO:0007669"/>
    <property type="project" value="UniProtKB-KW"/>
</dbReference>
<evidence type="ECO:0000256" key="4">
    <source>
        <dbReference type="ARBA" id="ARBA00022801"/>
    </source>
</evidence>
<dbReference type="Pfam" id="PF05577">
    <property type="entry name" value="Peptidase_S28"/>
    <property type="match status" value="1"/>
</dbReference>
<evidence type="ECO:0000313" key="7">
    <source>
        <dbReference type="Proteomes" id="UP001652642"/>
    </source>
</evidence>
<feature type="signal peptide" evidence="6">
    <location>
        <begin position="1"/>
        <end position="21"/>
    </location>
</feature>
<accession>A0ABM5ER03</accession>
<dbReference type="InterPro" id="IPR042269">
    <property type="entry name" value="Ser_carbopepase_S28_SKS"/>
</dbReference>
<reference evidence="8" key="1">
    <citation type="submission" date="2025-08" db="UniProtKB">
        <authorList>
            <consortium name="RefSeq"/>
        </authorList>
    </citation>
    <scope>IDENTIFICATION</scope>
</reference>
<dbReference type="InterPro" id="IPR008758">
    <property type="entry name" value="Peptidase_S28"/>
</dbReference>
<keyword evidence="7" id="KW-1185">Reference proteome</keyword>
<keyword evidence="3 6" id="KW-0732">Signal</keyword>
<evidence type="ECO:0000256" key="1">
    <source>
        <dbReference type="ARBA" id="ARBA00011079"/>
    </source>
</evidence>
<dbReference type="GO" id="GO:0006508">
    <property type="term" value="P:proteolysis"/>
    <property type="evidence" value="ECO:0007669"/>
    <property type="project" value="UniProtKB-KW"/>
</dbReference>
<proteinExistence type="inferred from homology"/>
<dbReference type="Gene3D" id="1.20.120.980">
    <property type="entry name" value="Serine carboxypeptidase S28, SKS domain"/>
    <property type="match status" value="1"/>
</dbReference>
<evidence type="ECO:0000256" key="2">
    <source>
        <dbReference type="ARBA" id="ARBA00022670"/>
    </source>
</evidence>
<evidence type="ECO:0000256" key="5">
    <source>
        <dbReference type="ARBA" id="ARBA00023180"/>
    </source>
</evidence>
<evidence type="ECO:0000313" key="8">
    <source>
        <dbReference type="RefSeq" id="XP_072835589.1"/>
    </source>
</evidence>
<dbReference type="Gene3D" id="3.40.50.1820">
    <property type="entry name" value="alpha/beta hydrolase"/>
    <property type="match status" value="1"/>
</dbReference>